<dbReference type="Proteomes" id="UP000244924">
    <property type="component" value="Unassembled WGS sequence"/>
</dbReference>
<feature type="region of interest" description="Disordered" evidence="4">
    <location>
        <begin position="61"/>
        <end position="80"/>
    </location>
</feature>
<organism evidence="7 8">
    <name type="scientific">Albidovulum aquaemixtae</name>
    <dbReference type="NCBI Taxonomy" id="1542388"/>
    <lineage>
        <taxon>Bacteria</taxon>
        <taxon>Pseudomonadati</taxon>
        <taxon>Pseudomonadota</taxon>
        <taxon>Alphaproteobacteria</taxon>
        <taxon>Rhodobacterales</taxon>
        <taxon>Paracoccaceae</taxon>
        <taxon>Albidovulum</taxon>
    </lineage>
</organism>
<dbReference type="Gene3D" id="3.40.50.2000">
    <property type="entry name" value="Glycogen Phosphorylase B"/>
    <property type="match status" value="2"/>
</dbReference>
<sequence>MKVVFVIQKLAGLRGGAERVTIDTARALSQRGFEVSIVCFEPGRGAPAYDAGPVRVENLFPAGRADRPKPSLGPSSAPSKRRAERFLKAVPNGLGLGHLKWALTHGFFVRRLRRMIETNRPDVIVAAMRPAITAAAFAARGTTTKVVAVLHNVPSADYDDATRWDQNPVYRRRSLEAFDYCDRILVLLEEFREWFPPAARERVEVLPNAVSRLSPPDVTLQRSRIILSVGRLTAIKRIDLLIEAWARIAARHPDWRVVICGTGPEEQRLRAIIDRVGLHDQVTMQGDCPETGAYYDIASILCHPAAHEGFGLAVAEALVHGVAAIGFADCPGVNTLLRDGDNGLLVQPSDEPVVALSEALERLVSDSELRCRLSRRGPDSMADYAPARIYARWEALLRELGRCDKND</sequence>
<dbReference type="GO" id="GO:0016757">
    <property type="term" value="F:glycosyltransferase activity"/>
    <property type="evidence" value="ECO:0007669"/>
    <property type="project" value="UniProtKB-KW"/>
</dbReference>
<dbReference type="PANTHER" id="PTHR12526:SF640">
    <property type="entry name" value="COLANIC ACID BIOSYNTHESIS GLYCOSYLTRANSFERASE WCAL-RELATED"/>
    <property type="match status" value="1"/>
</dbReference>
<dbReference type="SUPFAM" id="SSF53756">
    <property type="entry name" value="UDP-Glycosyltransferase/glycogen phosphorylase"/>
    <property type="match status" value="1"/>
</dbReference>
<keyword evidence="2 7" id="KW-0328">Glycosyltransferase</keyword>
<name>A0A2R8B2T2_9RHOB</name>
<dbReference type="Pfam" id="PF00534">
    <property type="entry name" value="Glycos_transf_1"/>
    <property type="match status" value="1"/>
</dbReference>
<reference evidence="7 8" key="1">
    <citation type="submission" date="2018-03" db="EMBL/GenBank/DDBJ databases">
        <authorList>
            <person name="Keele B.F."/>
        </authorList>
    </citation>
    <scope>NUCLEOTIDE SEQUENCE [LARGE SCALE GENOMIC DNA]</scope>
    <source>
        <strain evidence="7 8">CECT 8626</strain>
    </source>
</reference>
<evidence type="ECO:0000313" key="7">
    <source>
        <dbReference type="EMBL" id="SPH16885.1"/>
    </source>
</evidence>
<dbReference type="Pfam" id="PF13439">
    <property type="entry name" value="Glyco_transf_4"/>
    <property type="match status" value="1"/>
</dbReference>
<feature type="domain" description="Glycosyl transferase family 1" evidence="5">
    <location>
        <begin position="222"/>
        <end position="377"/>
    </location>
</feature>
<evidence type="ECO:0000313" key="8">
    <source>
        <dbReference type="Proteomes" id="UP000244924"/>
    </source>
</evidence>
<evidence type="ECO:0000256" key="3">
    <source>
        <dbReference type="ARBA" id="ARBA00022679"/>
    </source>
</evidence>
<dbReference type="InterPro" id="IPR028098">
    <property type="entry name" value="Glyco_trans_4-like_N"/>
</dbReference>
<keyword evidence="8" id="KW-1185">Reference proteome</keyword>
<dbReference type="EC" id="2.4.1.292" evidence="7"/>
<dbReference type="EMBL" id="OMOQ01000001">
    <property type="protein sequence ID" value="SPH16885.1"/>
    <property type="molecule type" value="Genomic_DNA"/>
</dbReference>
<gene>
    <name evidence="7" type="primary">pglH</name>
    <name evidence="7" type="ORF">DEA8626_00399</name>
</gene>
<dbReference type="InterPro" id="IPR001296">
    <property type="entry name" value="Glyco_trans_1"/>
</dbReference>
<dbReference type="AlphaFoldDB" id="A0A2R8B2T2"/>
<evidence type="ECO:0000256" key="2">
    <source>
        <dbReference type="ARBA" id="ARBA00022676"/>
    </source>
</evidence>
<feature type="domain" description="Glycosyltransferase subfamily 4-like N-terminal" evidence="6">
    <location>
        <begin position="15"/>
        <end position="210"/>
    </location>
</feature>
<evidence type="ECO:0000259" key="5">
    <source>
        <dbReference type="Pfam" id="PF00534"/>
    </source>
</evidence>
<protein>
    <submittedName>
        <fullName evidence="7">GalNAc-alpha-(1-&gt;4)-GalNAc-alpha-(1-&gt;3)-diNAcBac-PP-undecaprenol alpha-1,4-N-acetyl-D-galactosaminyltransferase</fullName>
        <ecNumber evidence="7">2.4.1.292</ecNumber>
    </submittedName>
</protein>
<evidence type="ECO:0000256" key="1">
    <source>
        <dbReference type="ARBA" id="ARBA00009481"/>
    </source>
</evidence>
<accession>A0A2R8B2T2</accession>
<evidence type="ECO:0000256" key="4">
    <source>
        <dbReference type="SAM" id="MobiDB-lite"/>
    </source>
</evidence>
<keyword evidence="3 7" id="KW-0808">Transferase</keyword>
<comment type="similarity">
    <text evidence="1">Belongs to the glycosyltransferase group 1 family. Glycosyltransferase 4 subfamily.</text>
</comment>
<dbReference type="OrthoDB" id="9790710at2"/>
<evidence type="ECO:0000259" key="6">
    <source>
        <dbReference type="Pfam" id="PF13439"/>
    </source>
</evidence>
<dbReference type="PANTHER" id="PTHR12526">
    <property type="entry name" value="GLYCOSYLTRANSFERASE"/>
    <property type="match status" value="1"/>
</dbReference>
<dbReference type="RefSeq" id="WP_146188822.1">
    <property type="nucleotide sequence ID" value="NZ_OMOQ01000001.1"/>
</dbReference>
<proteinExistence type="inferred from homology"/>